<dbReference type="Pfam" id="PF13489">
    <property type="entry name" value="Methyltransf_23"/>
    <property type="match status" value="1"/>
</dbReference>
<reference evidence="1 2" key="1">
    <citation type="submission" date="2016-11" db="EMBL/GenBank/DDBJ databases">
        <title>Mixed transmission modes and dynamic genome evolution in an obligate animal-bacterial symbiosis.</title>
        <authorList>
            <person name="Russell S.L."/>
            <person name="Corbett-Detig R.B."/>
            <person name="Cavanaugh C.M."/>
        </authorList>
    </citation>
    <scope>NUCLEOTIDE SEQUENCE [LARGE SCALE GENOMIC DNA]</scope>
    <source>
        <strain evidence="1">Se-Cadez</strain>
    </source>
</reference>
<dbReference type="AlphaFoldDB" id="A0A1T2KVQ2"/>
<protein>
    <recommendedName>
        <fullName evidence="3">Methyltransferase type 11 domain-containing protein</fullName>
    </recommendedName>
</protein>
<evidence type="ECO:0000313" key="1">
    <source>
        <dbReference type="EMBL" id="OOZ36948.1"/>
    </source>
</evidence>
<accession>A0A1T2KVQ2</accession>
<dbReference type="EMBL" id="MPRJ01000022">
    <property type="protein sequence ID" value="OOZ36948.1"/>
    <property type="molecule type" value="Genomic_DNA"/>
</dbReference>
<sequence length="201" mass="22257">MPETLKELRVDAGVVIVTPDILTDGFSLSCIAPQSQDFVIANHVLEHTADALGTLKNWLLALKPGGVIFVSVPIAERCFDRGREITPSTHFLEDYQLGLAGDVMAMRKRNRVHIEEYLNVSAPALSVMQGVPWEPPEGEEREELIERLLGSGSGHIHHHVFSRDSFSDLLGLLDDVYSGSVRIEHVARSRIETVGIIRKLS</sequence>
<dbReference type="Proteomes" id="UP000190896">
    <property type="component" value="Unassembled WGS sequence"/>
</dbReference>
<organism evidence="1 2">
    <name type="scientific">Solemya velesiana gill symbiont</name>
    <dbReference type="NCBI Taxonomy" id="1918948"/>
    <lineage>
        <taxon>Bacteria</taxon>
        <taxon>Pseudomonadati</taxon>
        <taxon>Pseudomonadota</taxon>
        <taxon>Gammaproteobacteria</taxon>
        <taxon>sulfur-oxidizing symbionts</taxon>
    </lineage>
</organism>
<name>A0A1T2KVQ2_9GAMM</name>
<dbReference type="CDD" id="cd02440">
    <property type="entry name" value="AdoMet_MTases"/>
    <property type="match status" value="1"/>
</dbReference>
<dbReference type="InterPro" id="IPR029063">
    <property type="entry name" value="SAM-dependent_MTases_sf"/>
</dbReference>
<dbReference type="SUPFAM" id="SSF53335">
    <property type="entry name" value="S-adenosyl-L-methionine-dependent methyltransferases"/>
    <property type="match status" value="1"/>
</dbReference>
<keyword evidence="2" id="KW-1185">Reference proteome</keyword>
<proteinExistence type="predicted"/>
<dbReference type="Gene3D" id="3.40.50.150">
    <property type="entry name" value="Vaccinia Virus protein VP39"/>
    <property type="match status" value="1"/>
</dbReference>
<gene>
    <name evidence="1" type="ORF">BOW51_04860</name>
</gene>
<evidence type="ECO:0000313" key="2">
    <source>
        <dbReference type="Proteomes" id="UP000190896"/>
    </source>
</evidence>
<comment type="caution">
    <text evidence="1">The sequence shown here is derived from an EMBL/GenBank/DDBJ whole genome shotgun (WGS) entry which is preliminary data.</text>
</comment>
<evidence type="ECO:0008006" key="3">
    <source>
        <dbReference type="Google" id="ProtNLM"/>
    </source>
</evidence>